<name>A0A2S6GBQ8_9PSEU</name>
<gene>
    <name evidence="1" type="ORF">CLV40_1396</name>
</gene>
<dbReference type="EMBL" id="PTIX01000039">
    <property type="protein sequence ID" value="PPK61709.1"/>
    <property type="molecule type" value="Genomic_DNA"/>
</dbReference>
<dbReference type="GO" id="GO:0005829">
    <property type="term" value="C:cytosol"/>
    <property type="evidence" value="ECO:0007669"/>
    <property type="project" value="TreeGrafter"/>
</dbReference>
<dbReference type="InterPro" id="IPR052555">
    <property type="entry name" value="dCTP_Pyrophosphatase"/>
</dbReference>
<dbReference type="GO" id="GO:0047840">
    <property type="term" value="F:dCTP diphosphatase activity"/>
    <property type="evidence" value="ECO:0007669"/>
    <property type="project" value="TreeGrafter"/>
</dbReference>
<sequence>MRQDGRVTLEELSARQRAFSDARAWGPFHTPKNLVMALSGEVGELTELFQWLTPDEATAAPDDPATRARIEDELADVLLYLVRLADVLGVDLLAAGHAKIDRNEVRFPAGVGKGALDKVERDS</sequence>
<dbReference type="Proteomes" id="UP000239203">
    <property type="component" value="Unassembled WGS sequence"/>
</dbReference>
<keyword evidence="1" id="KW-0378">Hydrolase</keyword>
<evidence type="ECO:0000313" key="2">
    <source>
        <dbReference type="Proteomes" id="UP000239203"/>
    </source>
</evidence>
<keyword evidence="2" id="KW-1185">Reference proteome</keyword>
<dbReference type="GO" id="GO:0042262">
    <property type="term" value="P:DNA protection"/>
    <property type="evidence" value="ECO:0007669"/>
    <property type="project" value="TreeGrafter"/>
</dbReference>
<dbReference type="Gene3D" id="1.10.287.1080">
    <property type="entry name" value="MazG-like"/>
    <property type="match status" value="1"/>
</dbReference>
<proteinExistence type="predicted"/>
<dbReference type="InterPro" id="IPR025984">
    <property type="entry name" value="DCTPP"/>
</dbReference>
<dbReference type="AlphaFoldDB" id="A0A2S6GBQ8"/>
<comment type="caution">
    <text evidence="1">The sequence shown here is derived from an EMBL/GenBank/DDBJ whole genome shotgun (WGS) entry which is preliminary data.</text>
</comment>
<accession>A0A2S6GBQ8</accession>
<reference evidence="1 2" key="1">
    <citation type="submission" date="2018-02" db="EMBL/GenBank/DDBJ databases">
        <title>Genomic Encyclopedia of Archaeal and Bacterial Type Strains, Phase II (KMG-II): from individual species to whole genera.</title>
        <authorList>
            <person name="Goeker M."/>
        </authorList>
    </citation>
    <scope>NUCLEOTIDE SEQUENCE [LARGE SCALE GENOMIC DNA]</scope>
    <source>
        <strain evidence="1 2">YU 961-1</strain>
    </source>
</reference>
<evidence type="ECO:0000313" key="1">
    <source>
        <dbReference type="EMBL" id="PPK61709.1"/>
    </source>
</evidence>
<organism evidence="1 2">
    <name type="scientific">Actinokineospora auranticolor</name>
    <dbReference type="NCBI Taxonomy" id="155976"/>
    <lineage>
        <taxon>Bacteria</taxon>
        <taxon>Bacillati</taxon>
        <taxon>Actinomycetota</taxon>
        <taxon>Actinomycetes</taxon>
        <taxon>Pseudonocardiales</taxon>
        <taxon>Pseudonocardiaceae</taxon>
        <taxon>Actinokineospora</taxon>
    </lineage>
</organism>
<dbReference type="PANTHER" id="PTHR46523">
    <property type="entry name" value="DCTP PYROPHOSPHATASE 1"/>
    <property type="match status" value="1"/>
</dbReference>
<dbReference type="PANTHER" id="PTHR46523:SF1">
    <property type="entry name" value="DCTP PYROPHOSPHATASE 1"/>
    <property type="match status" value="1"/>
</dbReference>
<dbReference type="GO" id="GO:0006253">
    <property type="term" value="P:dCTP catabolic process"/>
    <property type="evidence" value="ECO:0007669"/>
    <property type="project" value="TreeGrafter"/>
</dbReference>
<dbReference type="CDD" id="cd11537">
    <property type="entry name" value="NTP-PPase_RS21-C6_like"/>
    <property type="match status" value="1"/>
</dbReference>
<dbReference type="Pfam" id="PF12643">
    <property type="entry name" value="MazG-like"/>
    <property type="match status" value="1"/>
</dbReference>
<dbReference type="SUPFAM" id="SSF101386">
    <property type="entry name" value="all-alpha NTP pyrophosphatases"/>
    <property type="match status" value="1"/>
</dbReference>
<protein>
    <submittedName>
        <fullName evidence="1">NTP pyrophosphatase (Non-canonical NTP hydrolase)</fullName>
    </submittedName>
</protein>
<dbReference type="PIRSF" id="PIRSF029826">
    <property type="entry name" value="UCP029826_pph"/>
    <property type="match status" value="1"/>
</dbReference>